<dbReference type="PROSITE" id="PS51007">
    <property type="entry name" value="CYTC"/>
    <property type="match status" value="1"/>
</dbReference>
<dbReference type="Proteomes" id="UP001056937">
    <property type="component" value="Chromosome 1"/>
</dbReference>
<dbReference type="InterPro" id="IPR036909">
    <property type="entry name" value="Cyt_c-like_dom_sf"/>
</dbReference>
<proteinExistence type="inferred from homology"/>
<evidence type="ECO:0000256" key="11">
    <source>
        <dbReference type="PROSITE-ProRule" id="PRU00433"/>
    </source>
</evidence>
<feature type="chain" id="PRO_5045621904" evidence="13">
    <location>
        <begin position="29"/>
        <end position="328"/>
    </location>
</feature>
<dbReference type="InterPro" id="IPR045187">
    <property type="entry name" value="CcO_II"/>
</dbReference>
<keyword evidence="8" id="KW-0186">Copper</keyword>
<reference evidence="16" key="1">
    <citation type="journal article" date="2022" name="Toxins">
        <title>Genomic Analysis of Sphingopyxis sp. USTB-05 for Biodegrading Cyanobacterial Hepatotoxins.</title>
        <authorList>
            <person name="Liu C."/>
            <person name="Xu Q."/>
            <person name="Zhao Z."/>
            <person name="Zhang H."/>
            <person name="Liu X."/>
            <person name="Yin C."/>
            <person name="Liu Y."/>
            <person name="Yan H."/>
        </authorList>
    </citation>
    <scope>NUCLEOTIDE SEQUENCE</scope>
    <source>
        <strain evidence="16">NBD5</strain>
    </source>
</reference>
<keyword evidence="3" id="KW-0813">Transport</keyword>
<comment type="catalytic activity">
    <reaction evidence="10">
        <text>4 Fe(II)-[cytochrome c] + O2 + 8 H(+)(in) = 4 Fe(III)-[cytochrome c] + 2 H2O + 4 H(+)(out)</text>
        <dbReference type="Rhea" id="RHEA:11436"/>
        <dbReference type="Rhea" id="RHEA-COMP:10350"/>
        <dbReference type="Rhea" id="RHEA-COMP:14399"/>
        <dbReference type="ChEBI" id="CHEBI:15377"/>
        <dbReference type="ChEBI" id="CHEBI:15378"/>
        <dbReference type="ChEBI" id="CHEBI:15379"/>
        <dbReference type="ChEBI" id="CHEBI:29033"/>
        <dbReference type="ChEBI" id="CHEBI:29034"/>
        <dbReference type="EC" id="7.1.1.9"/>
    </reaction>
</comment>
<dbReference type="CDD" id="cd04213">
    <property type="entry name" value="CuRO_CcO_Caa3_II"/>
    <property type="match status" value="1"/>
</dbReference>
<keyword evidence="12" id="KW-1133">Transmembrane helix</keyword>
<protein>
    <submittedName>
        <fullName evidence="16">C-type cytochrome</fullName>
    </submittedName>
</protein>
<evidence type="ECO:0000256" key="6">
    <source>
        <dbReference type="ARBA" id="ARBA00022982"/>
    </source>
</evidence>
<evidence type="ECO:0000256" key="7">
    <source>
        <dbReference type="ARBA" id="ARBA00023004"/>
    </source>
</evidence>
<evidence type="ECO:0000256" key="12">
    <source>
        <dbReference type="SAM" id="Phobius"/>
    </source>
</evidence>
<keyword evidence="12" id="KW-0812">Transmembrane</keyword>
<dbReference type="RefSeq" id="WP_252166145.1">
    <property type="nucleotide sequence ID" value="NZ_CP084930.1"/>
</dbReference>
<dbReference type="InterPro" id="IPR008972">
    <property type="entry name" value="Cupredoxin"/>
</dbReference>
<keyword evidence="13" id="KW-0732">Signal</keyword>
<feature type="transmembrane region" description="Helical" evidence="12">
    <location>
        <begin position="40"/>
        <end position="59"/>
    </location>
</feature>
<dbReference type="SUPFAM" id="SSF46626">
    <property type="entry name" value="Cytochrome c"/>
    <property type="match status" value="1"/>
</dbReference>
<evidence type="ECO:0000256" key="13">
    <source>
        <dbReference type="SAM" id="SignalP"/>
    </source>
</evidence>
<keyword evidence="6" id="KW-0249">Electron transport</keyword>
<comment type="subcellular location">
    <subcellularLocation>
        <location evidence="1">Membrane</location>
    </subcellularLocation>
</comment>
<dbReference type="PANTHER" id="PTHR22888">
    <property type="entry name" value="CYTOCHROME C OXIDASE, SUBUNIT II"/>
    <property type="match status" value="1"/>
</dbReference>
<dbReference type="SUPFAM" id="SSF49503">
    <property type="entry name" value="Cupredoxins"/>
    <property type="match status" value="1"/>
</dbReference>
<organism evidence="16 17">
    <name type="scientific">Sphingomonas morindae</name>
    <dbReference type="NCBI Taxonomy" id="1541170"/>
    <lineage>
        <taxon>Bacteria</taxon>
        <taxon>Pseudomonadati</taxon>
        <taxon>Pseudomonadota</taxon>
        <taxon>Alphaproteobacteria</taxon>
        <taxon>Sphingomonadales</taxon>
        <taxon>Sphingomonadaceae</taxon>
        <taxon>Sphingomonas</taxon>
    </lineage>
</organism>
<keyword evidence="4 11" id="KW-0349">Heme</keyword>
<feature type="domain" description="Cytochrome oxidase subunit II copper A binding" evidence="14">
    <location>
        <begin position="110"/>
        <end position="226"/>
    </location>
</feature>
<evidence type="ECO:0000259" key="14">
    <source>
        <dbReference type="PROSITE" id="PS50857"/>
    </source>
</evidence>
<evidence type="ECO:0000256" key="4">
    <source>
        <dbReference type="ARBA" id="ARBA00022617"/>
    </source>
</evidence>
<keyword evidence="17" id="KW-1185">Reference proteome</keyword>
<dbReference type="PROSITE" id="PS00078">
    <property type="entry name" value="COX2"/>
    <property type="match status" value="1"/>
</dbReference>
<evidence type="ECO:0000313" key="16">
    <source>
        <dbReference type="EMBL" id="USI72336.1"/>
    </source>
</evidence>
<gene>
    <name evidence="16" type="ORF">LHA26_13700</name>
</gene>
<keyword evidence="7 11" id="KW-0408">Iron</keyword>
<evidence type="ECO:0000313" key="17">
    <source>
        <dbReference type="Proteomes" id="UP001056937"/>
    </source>
</evidence>
<evidence type="ECO:0000256" key="3">
    <source>
        <dbReference type="ARBA" id="ARBA00022448"/>
    </source>
</evidence>
<evidence type="ECO:0000256" key="8">
    <source>
        <dbReference type="ARBA" id="ARBA00023008"/>
    </source>
</evidence>
<evidence type="ECO:0000256" key="10">
    <source>
        <dbReference type="ARBA" id="ARBA00047816"/>
    </source>
</evidence>
<feature type="transmembrane region" description="Helical" evidence="12">
    <location>
        <begin position="79"/>
        <end position="100"/>
    </location>
</feature>
<dbReference type="Gene3D" id="2.60.40.420">
    <property type="entry name" value="Cupredoxins - blue copper proteins"/>
    <property type="match status" value="1"/>
</dbReference>
<feature type="domain" description="Cytochrome c" evidence="15">
    <location>
        <begin position="237"/>
        <end position="328"/>
    </location>
</feature>
<dbReference type="PROSITE" id="PS51257">
    <property type="entry name" value="PROKAR_LIPOPROTEIN"/>
    <property type="match status" value="1"/>
</dbReference>
<name>A0ABY4X637_9SPHN</name>
<keyword evidence="5 11" id="KW-0479">Metal-binding</keyword>
<feature type="signal peptide" evidence="13">
    <location>
        <begin position="1"/>
        <end position="28"/>
    </location>
</feature>
<dbReference type="InterPro" id="IPR034236">
    <property type="entry name" value="CuRO_CcO_Caa3_II"/>
</dbReference>
<dbReference type="InterPro" id="IPR001505">
    <property type="entry name" value="Copper_CuA"/>
</dbReference>
<dbReference type="PANTHER" id="PTHR22888:SF9">
    <property type="entry name" value="CYTOCHROME C OXIDASE SUBUNIT 2"/>
    <property type="match status" value="1"/>
</dbReference>
<comment type="similarity">
    <text evidence="2">Belongs to the cytochrome c oxidase subunit 2 family.</text>
</comment>
<sequence length="328" mass="34464">MTRRDTIPCLLAAASLVAGCAGPQSALAPAGDQAASVFRLFGLMLLVCGLFYGAVLTLLGWSLARGGRAVAEPWLRRGLWSWGGLIIAGLLVLLTGSVLVERDLAGARARETLVVKVTGHQWWWRIAYRDPASGRWFETANELHLPAGRTSRLDLGTADVIHSLWIPTLSGKMDLIPGRANALDVTPRVPGIYRGQCAEFCGAQHAHMGLAVVVEPPARFAAWLAAQAAPAQAPADPVARRGAQVVTQGACAACHLVRGTAATGRAGPDLTHVASRQSLAAGLLPMGRGALQGWIGQPQALKPGTMMPAVPLDAADLNAAAHYLETLR</sequence>
<dbReference type="Pfam" id="PF00116">
    <property type="entry name" value="COX2"/>
    <property type="match status" value="1"/>
</dbReference>
<accession>A0ABY4X637</accession>
<keyword evidence="9 12" id="KW-0472">Membrane</keyword>
<dbReference type="EMBL" id="CP084930">
    <property type="protein sequence ID" value="USI72336.1"/>
    <property type="molecule type" value="Genomic_DNA"/>
</dbReference>
<evidence type="ECO:0000256" key="2">
    <source>
        <dbReference type="ARBA" id="ARBA00007866"/>
    </source>
</evidence>
<dbReference type="InterPro" id="IPR002429">
    <property type="entry name" value="CcO_II-like_C"/>
</dbReference>
<dbReference type="InterPro" id="IPR009056">
    <property type="entry name" value="Cyt_c-like_dom"/>
</dbReference>
<evidence type="ECO:0000256" key="1">
    <source>
        <dbReference type="ARBA" id="ARBA00004370"/>
    </source>
</evidence>
<dbReference type="PROSITE" id="PS50857">
    <property type="entry name" value="COX2_CUA"/>
    <property type="match status" value="1"/>
</dbReference>
<evidence type="ECO:0000259" key="15">
    <source>
        <dbReference type="PROSITE" id="PS51007"/>
    </source>
</evidence>
<evidence type="ECO:0000256" key="9">
    <source>
        <dbReference type="ARBA" id="ARBA00023136"/>
    </source>
</evidence>
<dbReference type="Pfam" id="PF00034">
    <property type="entry name" value="Cytochrom_C"/>
    <property type="match status" value="1"/>
</dbReference>
<evidence type="ECO:0000256" key="5">
    <source>
        <dbReference type="ARBA" id="ARBA00022723"/>
    </source>
</evidence>